<proteinExistence type="predicted"/>
<dbReference type="AlphaFoldDB" id="A0A162XP95"/>
<name>A0A162XP95_PHYB8</name>
<dbReference type="EMBL" id="KV440976">
    <property type="protein sequence ID" value="OAD75975.1"/>
    <property type="molecule type" value="Genomic_DNA"/>
</dbReference>
<dbReference type="Proteomes" id="UP000077315">
    <property type="component" value="Unassembled WGS sequence"/>
</dbReference>
<sequence length="225" mass="25145">MLSETQTRSLVSFRNYNLTSSEDRMGLNGQPPLVSMETLSGLFFFALDEMHGLCHGIGKQVWELVREEYELKHHICLSLATQREIGTVIVAIKFAISKLLHGASRDMTKNASFFKAVNWANFLLFVVPTLVAECVQNLVAQNNLVKWNLFLESLLSTADIDIGVFTINQHIIQHYLKMVDLYASVNTENIMIRLAQFQSVAELTTVASTKTLPANLLAYSACCVG</sequence>
<dbReference type="InParanoid" id="A0A162XP95"/>
<accession>A0A162XP95</accession>
<evidence type="ECO:0000313" key="2">
    <source>
        <dbReference type="Proteomes" id="UP000077315"/>
    </source>
</evidence>
<reference evidence="2" key="1">
    <citation type="submission" date="2015-06" db="EMBL/GenBank/DDBJ databases">
        <title>Expansion of signal transduction pathways in fungi by whole-genome duplication.</title>
        <authorList>
            <consortium name="DOE Joint Genome Institute"/>
            <person name="Corrochano L.M."/>
            <person name="Kuo A."/>
            <person name="Marcet-Houben M."/>
            <person name="Polaino S."/>
            <person name="Salamov A."/>
            <person name="Villalobos J.M."/>
            <person name="Alvarez M.I."/>
            <person name="Avalos J."/>
            <person name="Benito E.P."/>
            <person name="Benoit I."/>
            <person name="Burger G."/>
            <person name="Camino L.P."/>
            <person name="Canovas D."/>
            <person name="Cerda-Olmedo E."/>
            <person name="Cheng J.-F."/>
            <person name="Dominguez A."/>
            <person name="Elias M."/>
            <person name="Eslava A.P."/>
            <person name="Glaser F."/>
            <person name="Grimwood J."/>
            <person name="Gutierrez G."/>
            <person name="Heitman J."/>
            <person name="Henrissat B."/>
            <person name="Iturriaga E.A."/>
            <person name="Lang B.F."/>
            <person name="Lavin J.L."/>
            <person name="Lee S."/>
            <person name="Li W."/>
            <person name="Lindquist E."/>
            <person name="Lopez-Garcia S."/>
            <person name="Luque E.M."/>
            <person name="Marcos A.T."/>
            <person name="Martin J."/>
            <person name="McCluskey K."/>
            <person name="Medina H.R."/>
            <person name="Miralles-Duran A."/>
            <person name="Miyazaki A."/>
            <person name="Munoz-Torres E."/>
            <person name="Oguiza J.A."/>
            <person name="Ohm R."/>
            <person name="Olmedo M."/>
            <person name="Orejas M."/>
            <person name="Ortiz-Castellanos L."/>
            <person name="Pisabarro A.G."/>
            <person name="Rodriguez-Romero J."/>
            <person name="Ruiz-Herrera J."/>
            <person name="Ruiz-Vazquez R."/>
            <person name="Sanz C."/>
            <person name="Schackwitz W."/>
            <person name="Schmutz J."/>
            <person name="Shahriari M."/>
            <person name="Shelest E."/>
            <person name="Silva-Franco F."/>
            <person name="Soanes D."/>
            <person name="Syed K."/>
            <person name="Tagua V.G."/>
            <person name="Talbot N.J."/>
            <person name="Thon M."/>
            <person name="De vries R.P."/>
            <person name="Wiebenga A."/>
            <person name="Yadav J.S."/>
            <person name="Braun E.L."/>
            <person name="Baker S."/>
            <person name="Garre V."/>
            <person name="Horwitz B."/>
            <person name="Torres-Martinez S."/>
            <person name="Idnurm A."/>
            <person name="Herrera-Estrella A."/>
            <person name="Gabaldon T."/>
            <person name="Grigoriev I.V."/>
        </authorList>
    </citation>
    <scope>NUCLEOTIDE SEQUENCE [LARGE SCALE GENOMIC DNA]</scope>
    <source>
        <strain evidence="2">NRRL 1555(-)</strain>
    </source>
</reference>
<dbReference type="RefSeq" id="XP_018294015.1">
    <property type="nucleotide sequence ID" value="XM_018430907.1"/>
</dbReference>
<protein>
    <submittedName>
        <fullName evidence="1">Uncharacterized protein</fullName>
    </submittedName>
</protein>
<dbReference type="OrthoDB" id="2290427at2759"/>
<evidence type="ECO:0000313" key="1">
    <source>
        <dbReference type="EMBL" id="OAD75975.1"/>
    </source>
</evidence>
<dbReference type="VEuPathDB" id="FungiDB:PHYBLDRAFT_142960"/>
<keyword evidence="2" id="KW-1185">Reference proteome</keyword>
<gene>
    <name evidence="1" type="ORF">PHYBLDRAFT_142960</name>
</gene>
<dbReference type="GeneID" id="28991813"/>
<organism evidence="1 2">
    <name type="scientific">Phycomyces blakesleeanus (strain ATCC 8743b / DSM 1359 / FGSC 10004 / NBRC 33097 / NRRL 1555)</name>
    <dbReference type="NCBI Taxonomy" id="763407"/>
    <lineage>
        <taxon>Eukaryota</taxon>
        <taxon>Fungi</taxon>
        <taxon>Fungi incertae sedis</taxon>
        <taxon>Mucoromycota</taxon>
        <taxon>Mucoromycotina</taxon>
        <taxon>Mucoromycetes</taxon>
        <taxon>Mucorales</taxon>
        <taxon>Phycomycetaceae</taxon>
        <taxon>Phycomyces</taxon>
    </lineage>
</organism>